<evidence type="ECO:0000256" key="4">
    <source>
        <dbReference type="ARBA" id="ARBA00022679"/>
    </source>
</evidence>
<evidence type="ECO:0000256" key="1">
    <source>
        <dbReference type="ARBA" id="ARBA00004496"/>
    </source>
</evidence>
<dbReference type="Pfam" id="PF02767">
    <property type="entry name" value="DNA_pol3_beta_2"/>
    <property type="match status" value="1"/>
</dbReference>
<dbReference type="InterPro" id="IPR001001">
    <property type="entry name" value="DNA_polIII_beta"/>
</dbReference>
<keyword evidence="8" id="KW-0238">DNA-binding</keyword>
<feature type="domain" description="HTH merR-type" evidence="9">
    <location>
        <begin position="1"/>
        <end position="71"/>
    </location>
</feature>
<dbReference type="PANTHER" id="PTHR30478:SF0">
    <property type="entry name" value="BETA SLIDING CLAMP"/>
    <property type="match status" value="1"/>
</dbReference>
<keyword evidence="6" id="KW-0235">DNA replication</keyword>
<dbReference type="Gene3D" id="1.10.1660.10">
    <property type="match status" value="1"/>
</dbReference>
<dbReference type="PROSITE" id="PS50937">
    <property type="entry name" value="HTH_MERR_2"/>
    <property type="match status" value="1"/>
</dbReference>
<dbReference type="InterPro" id="IPR009061">
    <property type="entry name" value="DNA-bd_dom_put_sf"/>
</dbReference>
<comment type="caution">
    <text evidence="10">The sequence shown here is derived from an EMBL/GenBank/DDBJ whole genome shotgun (WGS) entry which is preliminary data.</text>
</comment>
<dbReference type="OrthoDB" id="7849865at2"/>
<dbReference type="Gene3D" id="3.10.150.10">
    <property type="entry name" value="DNA Polymerase III, subunit A, domain 2"/>
    <property type="match status" value="2"/>
</dbReference>
<dbReference type="InterPro" id="IPR000551">
    <property type="entry name" value="MerR-type_HTH_dom"/>
</dbReference>
<keyword evidence="7" id="KW-0239">DNA-directed DNA polymerase</keyword>
<dbReference type="Pfam" id="PF13411">
    <property type="entry name" value="MerR_1"/>
    <property type="match status" value="1"/>
</dbReference>
<keyword evidence="5" id="KW-0548">Nucleotidyltransferase</keyword>
<dbReference type="InterPro" id="IPR046938">
    <property type="entry name" value="DNA_clamp_sf"/>
</dbReference>
<comment type="subcellular location">
    <subcellularLocation>
        <location evidence="1">Cytoplasm</location>
    </subcellularLocation>
</comment>
<evidence type="ECO:0000256" key="6">
    <source>
        <dbReference type="ARBA" id="ARBA00022705"/>
    </source>
</evidence>
<proteinExistence type="inferred from homology"/>
<evidence type="ECO:0000313" key="10">
    <source>
        <dbReference type="EMBL" id="TKA13096.1"/>
    </source>
</evidence>
<dbReference type="GO" id="GO:0006271">
    <property type="term" value="P:DNA strand elongation involved in DNA replication"/>
    <property type="evidence" value="ECO:0007669"/>
    <property type="project" value="TreeGrafter"/>
</dbReference>
<dbReference type="GO" id="GO:0006355">
    <property type="term" value="P:regulation of DNA-templated transcription"/>
    <property type="evidence" value="ECO:0007669"/>
    <property type="project" value="InterPro"/>
</dbReference>
<evidence type="ECO:0000256" key="3">
    <source>
        <dbReference type="ARBA" id="ARBA00022490"/>
    </source>
</evidence>
<dbReference type="GO" id="GO:0005737">
    <property type="term" value="C:cytoplasm"/>
    <property type="evidence" value="ECO:0007669"/>
    <property type="project" value="UniProtKB-SubCell"/>
</dbReference>
<keyword evidence="11" id="KW-1185">Reference proteome</keyword>
<name>A0A4U0SSV6_9ACTN</name>
<gene>
    <name evidence="10" type="ORF">FCI23_03700</name>
</gene>
<dbReference type="PANTHER" id="PTHR30478">
    <property type="entry name" value="DNA POLYMERASE III SUBUNIT BETA"/>
    <property type="match status" value="1"/>
</dbReference>
<dbReference type="SMART" id="SM00422">
    <property type="entry name" value="HTH_MERR"/>
    <property type="match status" value="1"/>
</dbReference>
<evidence type="ECO:0000256" key="7">
    <source>
        <dbReference type="ARBA" id="ARBA00022932"/>
    </source>
</evidence>
<dbReference type="EMBL" id="SUMC01000002">
    <property type="protein sequence ID" value="TKA13096.1"/>
    <property type="molecule type" value="Genomic_DNA"/>
</dbReference>
<evidence type="ECO:0000256" key="5">
    <source>
        <dbReference type="ARBA" id="ARBA00022695"/>
    </source>
</evidence>
<dbReference type="InterPro" id="IPR022637">
    <property type="entry name" value="DNA_polIII_beta_cen"/>
</dbReference>
<dbReference type="Proteomes" id="UP000305778">
    <property type="component" value="Unassembled WGS sequence"/>
</dbReference>
<sequence>MRSIGEVARDSGLSVSALRFYDRAGVLIPAWVDPVSGYRWYSPEQLAESRLLARLRRVGMPLADIRLVLASWSSADADLVRKLLEAHLRRLELGLSDARHELSTVRALLERRENPMTLVRTATAQLTVSAAELAAALDAVRFAASTDPELPMLGGVLFDLESEALHVVATDRYRMAVAQAGTTGHDGTRVQVIVPAPLADAMRALLTDDASAQLTVDGDRVVLETGDRQTAGRRLRHEFPDYRRLVRLPAGRRVLVDVPVLREAVGTGPVRASKVREQDGVSVSISVLTVTADGAVTVSEDFEEGQDHVAVNRDFLLHALAAGARDQLIVEFGGPTAPLAIRRPDAEDTFSMLMPVRLEDQPGGRG</sequence>
<dbReference type="GO" id="GO:0003887">
    <property type="term" value="F:DNA-directed DNA polymerase activity"/>
    <property type="evidence" value="ECO:0007669"/>
    <property type="project" value="UniProtKB-KW"/>
</dbReference>
<dbReference type="PROSITE" id="PS00552">
    <property type="entry name" value="HTH_MERR_1"/>
    <property type="match status" value="1"/>
</dbReference>
<keyword evidence="3" id="KW-0963">Cytoplasm</keyword>
<evidence type="ECO:0000256" key="2">
    <source>
        <dbReference type="ARBA" id="ARBA00010752"/>
    </source>
</evidence>
<dbReference type="CDD" id="cd00140">
    <property type="entry name" value="beta_clamp"/>
    <property type="match status" value="1"/>
</dbReference>
<dbReference type="GO" id="GO:0009360">
    <property type="term" value="C:DNA polymerase III complex"/>
    <property type="evidence" value="ECO:0007669"/>
    <property type="project" value="InterPro"/>
</dbReference>
<dbReference type="RefSeq" id="WP_136721964.1">
    <property type="nucleotide sequence ID" value="NZ_SUMC01000002.1"/>
</dbReference>
<evidence type="ECO:0000259" key="9">
    <source>
        <dbReference type="PROSITE" id="PS50937"/>
    </source>
</evidence>
<dbReference type="SUPFAM" id="SSF55979">
    <property type="entry name" value="DNA clamp"/>
    <property type="match status" value="2"/>
</dbReference>
<accession>A0A4U0SSV6</accession>
<comment type="similarity">
    <text evidence="2">Belongs to the beta sliding clamp family.</text>
</comment>
<dbReference type="SMART" id="SM00480">
    <property type="entry name" value="POL3Bc"/>
    <property type="match status" value="1"/>
</dbReference>
<dbReference type="SUPFAM" id="SSF46955">
    <property type="entry name" value="Putative DNA-binding domain"/>
    <property type="match status" value="1"/>
</dbReference>
<reference evidence="10 11" key="1">
    <citation type="submission" date="2019-04" db="EMBL/GenBank/DDBJ databases">
        <title>Streptomyces oryziradicis sp. nov., a novel actinomycete isolated from rhizosphere soil of rice (Oryza sativa L.).</title>
        <authorList>
            <person name="Li C."/>
        </authorList>
    </citation>
    <scope>NUCLEOTIDE SEQUENCE [LARGE SCALE GENOMIC DNA]</scope>
    <source>
        <strain evidence="10 11">NEAU-C40</strain>
    </source>
</reference>
<organism evidence="10 11">
    <name type="scientific">Actinacidiphila oryziradicis</name>
    <dbReference type="NCBI Taxonomy" id="2571141"/>
    <lineage>
        <taxon>Bacteria</taxon>
        <taxon>Bacillati</taxon>
        <taxon>Actinomycetota</taxon>
        <taxon>Actinomycetes</taxon>
        <taxon>Kitasatosporales</taxon>
        <taxon>Streptomycetaceae</taxon>
        <taxon>Actinacidiphila</taxon>
    </lineage>
</organism>
<protein>
    <submittedName>
        <fullName evidence="10">MerR family transcriptional regulator</fullName>
    </submittedName>
</protein>
<dbReference type="GO" id="GO:0008408">
    <property type="term" value="F:3'-5' exonuclease activity"/>
    <property type="evidence" value="ECO:0007669"/>
    <property type="project" value="InterPro"/>
</dbReference>
<evidence type="ECO:0000256" key="8">
    <source>
        <dbReference type="ARBA" id="ARBA00023125"/>
    </source>
</evidence>
<dbReference type="GO" id="GO:0003677">
    <property type="term" value="F:DNA binding"/>
    <property type="evidence" value="ECO:0007669"/>
    <property type="project" value="UniProtKB-KW"/>
</dbReference>
<evidence type="ECO:0000313" key="11">
    <source>
        <dbReference type="Proteomes" id="UP000305778"/>
    </source>
</evidence>
<keyword evidence="4" id="KW-0808">Transferase</keyword>
<dbReference type="AlphaFoldDB" id="A0A4U0SSV6"/>
<dbReference type="CDD" id="cd01107">
    <property type="entry name" value="HTH_BmrR"/>
    <property type="match status" value="1"/>
</dbReference>